<protein>
    <submittedName>
        <fullName evidence="1">Uncharacterized protein</fullName>
    </submittedName>
</protein>
<organism evidence="1 2">
    <name type="scientific">Mycobacterium innocens</name>
    <dbReference type="NCBI Taxonomy" id="2341083"/>
    <lineage>
        <taxon>Bacteria</taxon>
        <taxon>Bacillati</taxon>
        <taxon>Actinomycetota</taxon>
        <taxon>Actinomycetes</taxon>
        <taxon>Mycobacteriales</taxon>
        <taxon>Mycobacteriaceae</taxon>
        <taxon>Mycobacterium</taxon>
    </lineage>
</organism>
<dbReference type="Proteomes" id="UP000267289">
    <property type="component" value="Unassembled WGS sequence"/>
</dbReference>
<dbReference type="AlphaFoldDB" id="A0A498PXT4"/>
<evidence type="ECO:0000313" key="1">
    <source>
        <dbReference type="EMBL" id="VBA37811.1"/>
    </source>
</evidence>
<dbReference type="EMBL" id="UPHQ01000076">
    <property type="protein sequence ID" value="VBA37811.1"/>
    <property type="molecule type" value="Genomic_DNA"/>
</dbReference>
<sequence length="167" mass="18248">MTNGSTFTGVLNTDKGDGLFTVDVGAARVVIEMTDSPRDKWSEYFDEAERNRHAAASLGLVRTPTQNGGRSIRVLGPRRIVLAFDPESDNPELLQTAVMMLRASALAATARKGAHQTATAEEKITEAMAQLEKIDEVKKGGGFDPKTGDEDRKLLHWDQFRHPAIAV</sequence>
<name>A0A498PXT4_9MYCO</name>
<gene>
    <name evidence="1" type="ORF">LAUMK13_01812</name>
</gene>
<keyword evidence="2" id="KW-1185">Reference proteome</keyword>
<evidence type="ECO:0000313" key="2">
    <source>
        <dbReference type="Proteomes" id="UP000267289"/>
    </source>
</evidence>
<accession>A0A498PXT4</accession>
<reference evidence="1 2" key="1">
    <citation type="submission" date="2018-09" db="EMBL/GenBank/DDBJ databases">
        <authorList>
            <person name="Tagini F."/>
        </authorList>
    </citation>
    <scope>NUCLEOTIDE SEQUENCE [LARGE SCALE GENOMIC DNA]</scope>
    <source>
        <strain evidence="1 2">MK13</strain>
    </source>
</reference>
<proteinExistence type="predicted"/>